<dbReference type="PROSITE" id="PS50262">
    <property type="entry name" value="G_PROTEIN_RECEP_F1_2"/>
    <property type="match status" value="1"/>
</dbReference>
<comment type="similarity">
    <text evidence="15">Belongs to the G-protein coupled receptor 1 family. Opsin subfamily.</text>
</comment>
<evidence type="ECO:0000256" key="13">
    <source>
        <dbReference type="ARBA" id="ARBA00023224"/>
    </source>
</evidence>
<dbReference type="OrthoDB" id="2105199at2759"/>
<evidence type="ECO:0000256" key="8">
    <source>
        <dbReference type="ARBA" id="ARBA00023040"/>
    </source>
</evidence>
<dbReference type="PANTHER" id="PTHR24240">
    <property type="entry name" value="OPSIN"/>
    <property type="match status" value="1"/>
</dbReference>
<feature type="transmembrane region" description="Helical" evidence="15">
    <location>
        <begin position="61"/>
        <end position="86"/>
    </location>
</feature>
<feature type="transmembrane region" description="Helical" evidence="15">
    <location>
        <begin position="98"/>
        <end position="121"/>
    </location>
</feature>
<dbReference type="GO" id="GO:0004930">
    <property type="term" value="F:G protein-coupled receptor activity"/>
    <property type="evidence" value="ECO:0007669"/>
    <property type="project" value="UniProtKB-KW"/>
</dbReference>
<comment type="subcellular location">
    <subcellularLocation>
        <location evidence="1 15">Membrane</location>
        <topology evidence="1 15">Multi-pass membrane protein</topology>
    </subcellularLocation>
</comment>
<dbReference type="SUPFAM" id="SSF81321">
    <property type="entry name" value="Family A G protein-coupled receptor-like"/>
    <property type="match status" value="1"/>
</dbReference>
<evidence type="ECO:0000256" key="7">
    <source>
        <dbReference type="ARBA" id="ARBA00022991"/>
    </source>
</evidence>
<dbReference type="PRINTS" id="PR00577">
    <property type="entry name" value="OPSINRH3RH4"/>
</dbReference>
<evidence type="ECO:0000256" key="15">
    <source>
        <dbReference type="RuleBase" id="RU004951"/>
    </source>
</evidence>
<keyword evidence="14" id="KW-0844">Vision</keyword>
<feature type="transmembrane region" description="Helical" evidence="15">
    <location>
        <begin position="133"/>
        <end position="152"/>
    </location>
</feature>
<evidence type="ECO:0000256" key="4">
    <source>
        <dbReference type="ARBA" id="ARBA00022692"/>
    </source>
</evidence>
<keyword evidence="9 15" id="KW-0472">Membrane</keyword>
<evidence type="ECO:0000313" key="17">
    <source>
        <dbReference type="EMBL" id="MBW15542.1"/>
    </source>
</evidence>
<proteinExistence type="inferred from homology"/>
<keyword evidence="11 15" id="KW-0675">Receptor</keyword>
<dbReference type="Gene3D" id="1.20.1070.10">
    <property type="entry name" value="Rhodopsin 7-helix transmembrane proteins"/>
    <property type="match status" value="1"/>
</dbReference>
<dbReference type="PRINTS" id="PR00237">
    <property type="entry name" value="GPCRRHODOPSN"/>
</dbReference>
<keyword evidence="3 15" id="KW-0716">Sensory transduction</keyword>
<feature type="transmembrane region" description="Helical" evidence="15">
    <location>
        <begin position="173"/>
        <end position="190"/>
    </location>
</feature>
<dbReference type="Pfam" id="PF00001">
    <property type="entry name" value="7tm_1"/>
    <property type="match status" value="1"/>
</dbReference>
<dbReference type="GO" id="GO:0007601">
    <property type="term" value="P:visual perception"/>
    <property type="evidence" value="ECO:0007669"/>
    <property type="project" value="UniProtKB-KW"/>
</dbReference>
<dbReference type="InterPro" id="IPR050125">
    <property type="entry name" value="GPCR_opsins"/>
</dbReference>
<dbReference type="GO" id="GO:0007602">
    <property type="term" value="P:phototransduction"/>
    <property type="evidence" value="ECO:0007669"/>
    <property type="project" value="UniProtKB-KW"/>
</dbReference>
<dbReference type="GO" id="GO:0009881">
    <property type="term" value="F:photoreceptor activity"/>
    <property type="evidence" value="ECO:0007669"/>
    <property type="project" value="UniProtKB-KW"/>
</dbReference>
<keyword evidence="5 15" id="KW-0681">Retinal protein</keyword>
<keyword evidence="4 15" id="KW-0812">Transmembrane</keyword>
<keyword evidence="10" id="KW-1015">Disulfide bond</keyword>
<evidence type="ECO:0000256" key="14">
    <source>
        <dbReference type="ARBA" id="ARBA00023305"/>
    </source>
</evidence>
<evidence type="ECO:0000259" key="16">
    <source>
        <dbReference type="PROSITE" id="PS50262"/>
    </source>
</evidence>
<evidence type="ECO:0000256" key="5">
    <source>
        <dbReference type="ARBA" id="ARBA00022925"/>
    </source>
</evidence>
<evidence type="ECO:0000256" key="10">
    <source>
        <dbReference type="ARBA" id="ARBA00023157"/>
    </source>
</evidence>
<dbReference type="SMART" id="SM01381">
    <property type="entry name" value="7TM_GPCR_Srsx"/>
    <property type="match status" value="1"/>
</dbReference>
<dbReference type="InterPro" id="IPR017452">
    <property type="entry name" value="GPCR_Rhodpsn_7TM"/>
</dbReference>
<keyword evidence="13 15" id="KW-0807">Transducer</keyword>
<keyword evidence="7 15" id="KW-0157">Chromophore</keyword>
<sequence>MSPTLIMDFNRTVSRPLPQMGLMENEVGETHLLGWNLPAEDLIHIPEHWLKYQEPSPLQHYYLAFMYTLFTFIALFGNGLVIWIFCIAKPLRTPSNIFVINLALCDFVMMAKAPIFIYSSINRGYQGHFLCQLFGVAGAFSGLGASATNAAIAYDRFSTIAKPFDGRMTYSRALFLIICIWAYTLPWGLLPLTEKWNRFVPEGYLTSCTIDYLSPTDETRAFIGIMFVICYVIPVSLVIFFYSQIVSHVFNHEKALREQAKKMNVESLRSNQDANAQSAEVRIAKAAITICCLFIASWTPYAVVAMIGAFGDRSLLTPGITMIPAIFCKTVACFDPYVYAISHPRYRLELSKRVPCLGINEKPPQTASETQSTTTTTA</sequence>
<dbReference type="AlphaFoldDB" id="A0A2H8TPG4"/>
<dbReference type="InterPro" id="IPR001760">
    <property type="entry name" value="Opsin"/>
</dbReference>
<dbReference type="InterPro" id="IPR027430">
    <property type="entry name" value="Retinal_BS"/>
</dbReference>
<dbReference type="PROSITE" id="PS00238">
    <property type="entry name" value="OPSIN"/>
    <property type="match status" value="1"/>
</dbReference>
<keyword evidence="8 15" id="KW-0297">G-protein coupled receptor</keyword>
<evidence type="ECO:0000256" key="9">
    <source>
        <dbReference type="ARBA" id="ARBA00023136"/>
    </source>
</evidence>
<dbReference type="PRINTS" id="PR00238">
    <property type="entry name" value="OPSIN"/>
</dbReference>
<protein>
    <submittedName>
        <fullName evidence="17">Opsin, ultraviolet-sensitive</fullName>
    </submittedName>
</protein>
<gene>
    <name evidence="17" type="primary">UVOP_0</name>
</gene>
<keyword evidence="6 15" id="KW-1133">Transmembrane helix</keyword>
<evidence type="ECO:0000256" key="12">
    <source>
        <dbReference type="ARBA" id="ARBA00023180"/>
    </source>
</evidence>
<feature type="transmembrane region" description="Helical" evidence="15">
    <location>
        <begin position="322"/>
        <end position="342"/>
    </location>
</feature>
<evidence type="ECO:0000256" key="1">
    <source>
        <dbReference type="ARBA" id="ARBA00004141"/>
    </source>
</evidence>
<evidence type="ECO:0000256" key="11">
    <source>
        <dbReference type="ARBA" id="ARBA00023170"/>
    </source>
</evidence>
<evidence type="ECO:0000256" key="6">
    <source>
        <dbReference type="ARBA" id="ARBA00022989"/>
    </source>
</evidence>
<accession>A0A2H8TPG4</accession>
<evidence type="ECO:0000256" key="3">
    <source>
        <dbReference type="ARBA" id="ARBA00022606"/>
    </source>
</evidence>
<feature type="transmembrane region" description="Helical" evidence="15">
    <location>
        <begin position="221"/>
        <end position="242"/>
    </location>
</feature>
<keyword evidence="2 15" id="KW-0600">Photoreceptor protein</keyword>
<feature type="domain" description="G-protein coupled receptors family 1 profile" evidence="16">
    <location>
        <begin position="77"/>
        <end position="339"/>
    </location>
</feature>
<dbReference type="PROSITE" id="PS00237">
    <property type="entry name" value="G_PROTEIN_RECEP_F1_1"/>
    <property type="match status" value="1"/>
</dbReference>
<name>A0A2H8TPG4_9HEMI</name>
<dbReference type="FunFam" id="1.20.1070.10:FF:000044">
    <property type="entry name" value="Opsin, ultraviolet-sensitive"/>
    <property type="match status" value="1"/>
</dbReference>
<keyword evidence="12" id="KW-0325">Glycoprotein</keyword>
<dbReference type="EMBL" id="GFXV01003737">
    <property type="protein sequence ID" value="MBW15542.1"/>
    <property type="molecule type" value="Transcribed_RNA"/>
</dbReference>
<feature type="transmembrane region" description="Helical" evidence="15">
    <location>
        <begin position="286"/>
        <end position="310"/>
    </location>
</feature>
<dbReference type="CDD" id="cd15079">
    <property type="entry name" value="7tmA_photoreceptors_insect"/>
    <property type="match status" value="1"/>
</dbReference>
<reference evidence="17" key="1">
    <citation type="submission" date="2017-10" db="EMBL/GenBank/DDBJ databases">
        <title>Transcriptome Assembly of Sugarcane Aphid Adults.</title>
        <authorList>
            <person name="Scully E.D."/>
            <person name="Palmer N.A."/>
            <person name="Geib S.M."/>
            <person name="Sarath G."/>
            <person name="Sattler S.E."/>
        </authorList>
    </citation>
    <scope>NUCLEOTIDE SEQUENCE</scope>
    <source>
        <tissue evidence="17">Whole body</tissue>
    </source>
</reference>
<dbReference type="InterPro" id="IPR000276">
    <property type="entry name" value="GPCR_Rhodpsn"/>
</dbReference>
<evidence type="ECO:0000256" key="2">
    <source>
        <dbReference type="ARBA" id="ARBA00022543"/>
    </source>
</evidence>
<organism evidence="17">
    <name type="scientific">Melanaphis sacchari</name>
    <dbReference type="NCBI Taxonomy" id="742174"/>
    <lineage>
        <taxon>Eukaryota</taxon>
        <taxon>Metazoa</taxon>
        <taxon>Ecdysozoa</taxon>
        <taxon>Arthropoda</taxon>
        <taxon>Hexapoda</taxon>
        <taxon>Insecta</taxon>
        <taxon>Pterygota</taxon>
        <taxon>Neoptera</taxon>
        <taxon>Paraneoptera</taxon>
        <taxon>Hemiptera</taxon>
        <taxon>Sternorrhyncha</taxon>
        <taxon>Aphidomorpha</taxon>
        <taxon>Aphidoidea</taxon>
        <taxon>Aphididae</taxon>
        <taxon>Aphidini</taxon>
        <taxon>Melanaphis</taxon>
    </lineage>
</organism>
<dbReference type="GO" id="GO:0016020">
    <property type="term" value="C:membrane"/>
    <property type="evidence" value="ECO:0007669"/>
    <property type="project" value="UniProtKB-SubCell"/>
</dbReference>